<evidence type="ECO:0000313" key="1">
    <source>
        <dbReference type="EMBL" id="JAC01740.1"/>
    </source>
</evidence>
<dbReference type="AlphaFoldDB" id="W8CBG4"/>
<reference evidence="1" key="2">
    <citation type="journal article" date="2014" name="BMC Genomics">
        <title>A genomic perspective to assessing quality of mass-reared SIT flies used in Mediterranean fruit fly (Ceratitis capitata) eradication in California.</title>
        <authorList>
            <person name="Calla B."/>
            <person name="Hall B."/>
            <person name="Hou S."/>
            <person name="Geib S.M."/>
        </authorList>
    </citation>
    <scope>NUCLEOTIDE SEQUENCE</scope>
</reference>
<proteinExistence type="evidence at transcript level"/>
<name>W8CBG4_CERCA</name>
<reference evidence="1" key="1">
    <citation type="submission" date="2013-07" db="EMBL/GenBank/DDBJ databases">
        <authorList>
            <person name="Geib S."/>
        </authorList>
    </citation>
    <scope>NUCLEOTIDE SEQUENCE</scope>
</reference>
<organism evidence="1">
    <name type="scientific">Ceratitis capitata</name>
    <name type="common">Mediterranean fruit fly</name>
    <name type="synonym">Tephritis capitata</name>
    <dbReference type="NCBI Taxonomy" id="7213"/>
    <lineage>
        <taxon>Eukaryota</taxon>
        <taxon>Metazoa</taxon>
        <taxon>Ecdysozoa</taxon>
        <taxon>Arthropoda</taxon>
        <taxon>Hexapoda</taxon>
        <taxon>Insecta</taxon>
        <taxon>Pterygota</taxon>
        <taxon>Neoptera</taxon>
        <taxon>Endopterygota</taxon>
        <taxon>Diptera</taxon>
        <taxon>Brachycera</taxon>
        <taxon>Muscomorpha</taxon>
        <taxon>Tephritoidea</taxon>
        <taxon>Tephritidae</taxon>
        <taxon>Ceratitis</taxon>
        <taxon>Ceratitis</taxon>
    </lineage>
</organism>
<protein>
    <submittedName>
        <fullName evidence="1">Uncharacterized protein</fullName>
    </submittedName>
</protein>
<dbReference type="EMBL" id="GAMC01004816">
    <property type="protein sequence ID" value="JAC01740.1"/>
    <property type="molecule type" value="mRNA"/>
</dbReference>
<accession>W8CBG4</accession>
<dbReference type="EMBL" id="GAMC01004817">
    <property type="protein sequence ID" value="JAC01739.1"/>
    <property type="molecule type" value="mRNA"/>
</dbReference>
<sequence length="110" mass="12447">MYVKDNATSTQIHTFLTARNHKISYNNFTGNNTICGTHLRTFKAQGITVESTVHNSSENALFVNTLLVDPLNFKNQQWSATHLQSLFSKQHWNHVTVHLSALHTPFPTPS</sequence>